<dbReference type="GO" id="GO:0004743">
    <property type="term" value="F:pyruvate kinase activity"/>
    <property type="evidence" value="ECO:0007669"/>
    <property type="project" value="UniProtKB-EC"/>
</dbReference>
<dbReference type="Proteomes" id="UP000485058">
    <property type="component" value="Unassembled WGS sequence"/>
</dbReference>
<dbReference type="EC" id="2.7.1.40" evidence="4 13"/>
<keyword evidence="8 13" id="KW-0418">Kinase</keyword>
<feature type="non-terminal residue" evidence="15">
    <location>
        <position position="135"/>
    </location>
</feature>
<name>A0A699YWI2_HAELA</name>
<comment type="similarity">
    <text evidence="3 13">Belongs to the pyruvate kinase family.</text>
</comment>
<dbReference type="InterPro" id="IPR015793">
    <property type="entry name" value="Pyrv_Knase_brl"/>
</dbReference>
<keyword evidence="5 13" id="KW-0808">Transferase</keyword>
<evidence type="ECO:0000256" key="10">
    <source>
        <dbReference type="ARBA" id="ARBA00022842"/>
    </source>
</evidence>
<feature type="domain" description="Pyruvate kinase barrel" evidence="14">
    <location>
        <begin position="5"/>
        <end position="135"/>
    </location>
</feature>
<proteinExistence type="inferred from homology"/>
<keyword evidence="7" id="KW-0547">Nucleotide-binding</keyword>
<evidence type="ECO:0000256" key="7">
    <source>
        <dbReference type="ARBA" id="ARBA00022741"/>
    </source>
</evidence>
<dbReference type="AlphaFoldDB" id="A0A699YWI2"/>
<keyword evidence="6" id="KW-0479">Metal-binding</keyword>
<evidence type="ECO:0000256" key="8">
    <source>
        <dbReference type="ARBA" id="ARBA00022777"/>
    </source>
</evidence>
<sequence length="135" mass="14834">PVRRCLCAKQLGPRKNVNLPGVKVDIPVLTPKDIEDLQQFCCRNKMDFVAASFVQTGDDVRFIRQVLDSAGGEAVKIISKIENESGLEHYDDILAESDGIMVARGDLAMEIPSEKLMITKANIAGKFVITATQML</sequence>
<keyword evidence="9" id="KW-0067">ATP-binding</keyword>
<dbReference type="PANTHER" id="PTHR11817">
    <property type="entry name" value="PYRUVATE KINASE"/>
    <property type="match status" value="1"/>
</dbReference>
<dbReference type="Pfam" id="PF00224">
    <property type="entry name" value="PK"/>
    <property type="match status" value="1"/>
</dbReference>
<dbReference type="InterPro" id="IPR040442">
    <property type="entry name" value="Pyrv_kinase-like_dom_sf"/>
</dbReference>
<dbReference type="InterPro" id="IPR001697">
    <property type="entry name" value="Pyr_Knase"/>
</dbReference>
<comment type="catalytic activity">
    <reaction evidence="13">
        <text>pyruvate + ATP = phosphoenolpyruvate + ADP + H(+)</text>
        <dbReference type="Rhea" id="RHEA:18157"/>
        <dbReference type="ChEBI" id="CHEBI:15361"/>
        <dbReference type="ChEBI" id="CHEBI:15378"/>
        <dbReference type="ChEBI" id="CHEBI:30616"/>
        <dbReference type="ChEBI" id="CHEBI:58702"/>
        <dbReference type="ChEBI" id="CHEBI:456216"/>
        <dbReference type="EC" id="2.7.1.40"/>
    </reaction>
</comment>
<gene>
    <name evidence="15" type="ORF">HaLaN_06255</name>
</gene>
<evidence type="ECO:0000256" key="4">
    <source>
        <dbReference type="ARBA" id="ARBA00012142"/>
    </source>
</evidence>
<evidence type="ECO:0000256" key="13">
    <source>
        <dbReference type="RuleBase" id="RU000504"/>
    </source>
</evidence>
<comment type="cofactor">
    <cofactor evidence="1">
        <name>K(+)</name>
        <dbReference type="ChEBI" id="CHEBI:29103"/>
    </cofactor>
</comment>
<dbReference type="InterPro" id="IPR018209">
    <property type="entry name" value="Pyrv_Knase_AS"/>
</dbReference>
<dbReference type="PRINTS" id="PR01050">
    <property type="entry name" value="PYRUVTKNASE"/>
</dbReference>
<dbReference type="PROSITE" id="PS00110">
    <property type="entry name" value="PYRUVATE_KINASE"/>
    <property type="match status" value="1"/>
</dbReference>
<comment type="caution">
    <text evidence="15">The sequence shown here is derived from an EMBL/GenBank/DDBJ whole genome shotgun (WGS) entry which is preliminary data.</text>
</comment>
<dbReference type="Gene3D" id="3.20.20.60">
    <property type="entry name" value="Phosphoenolpyruvate-binding domains"/>
    <property type="match status" value="1"/>
</dbReference>
<evidence type="ECO:0000313" key="16">
    <source>
        <dbReference type="Proteomes" id="UP000485058"/>
    </source>
</evidence>
<evidence type="ECO:0000256" key="9">
    <source>
        <dbReference type="ARBA" id="ARBA00022840"/>
    </source>
</evidence>
<comment type="pathway">
    <text evidence="2 13">Carbohydrate degradation; glycolysis; pyruvate from D-glyceraldehyde 3-phosphate: step 5/5.</text>
</comment>
<keyword evidence="16" id="KW-1185">Reference proteome</keyword>
<evidence type="ECO:0000259" key="14">
    <source>
        <dbReference type="Pfam" id="PF00224"/>
    </source>
</evidence>
<dbReference type="GO" id="GO:0005524">
    <property type="term" value="F:ATP binding"/>
    <property type="evidence" value="ECO:0007669"/>
    <property type="project" value="UniProtKB-KW"/>
</dbReference>
<reference evidence="15 16" key="1">
    <citation type="submission" date="2020-02" db="EMBL/GenBank/DDBJ databases">
        <title>Draft genome sequence of Haematococcus lacustris strain NIES-144.</title>
        <authorList>
            <person name="Morimoto D."/>
            <person name="Nakagawa S."/>
            <person name="Yoshida T."/>
            <person name="Sawayama S."/>
        </authorList>
    </citation>
    <scope>NUCLEOTIDE SEQUENCE [LARGE SCALE GENOMIC DNA]</scope>
    <source>
        <strain evidence="15 16">NIES-144</strain>
    </source>
</reference>
<dbReference type="GO" id="GO:0030955">
    <property type="term" value="F:potassium ion binding"/>
    <property type="evidence" value="ECO:0007669"/>
    <property type="project" value="InterPro"/>
</dbReference>
<dbReference type="GO" id="GO:0000287">
    <property type="term" value="F:magnesium ion binding"/>
    <property type="evidence" value="ECO:0007669"/>
    <property type="project" value="InterPro"/>
</dbReference>
<organism evidence="15 16">
    <name type="scientific">Haematococcus lacustris</name>
    <name type="common">Green alga</name>
    <name type="synonym">Haematococcus pluvialis</name>
    <dbReference type="NCBI Taxonomy" id="44745"/>
    <lineage>
        <taxon>Eukaryota</taxon>
        <taxon>Viridiplantae</taxon>
        <taxon>Chlorophyta</taxon>
        <taxon>core chlorophytes</taxon>
        <taxon>Chlorophyceae</taxon>
        <taxon>CS clade</taxon>
        <taxon>Chlamydomonadales</taxon>
        <taxon>Haematococcaceae</taxon>
        <taxon>Haematococcus</taxon>
    </lineage>
</organism>
<evidence type="ECO:0000256" key="6">
    <source>
        <dbReference type="ARBA" id="ARBA00022723"/>
    </source>
</evidence>
<keyword evidence="11 13" id="KW-0324">Glycolysis</keyword>
<accession>A0A699YWI2</accession>
<evidence type="ECO:0000256" key="3">
    <source>
        <dbReference type="ARBA" id="ARBA00008663"/>
    </source>
</evidence>
<evidence type="ECO:0000256" key="2">
    <source>
        <dbReference type="ARBA" id="ARBA00004997"/>
    </source>
</evidence>
<dbReference type="GO" id="GO:0016301">
    <property type="term" value="F:kinase activity"/>
    <property type="evidence" value="ECO:0007669"/>
    <property type="project" value="UniProtKB-KW"/>
</dbReference>
<protein>
    <recommendedName>
        <fullName evidence="4 13">Pyruvate kinase</fullName>
        <ecNumber evidence="4 13">2.7.1.40</ecNumber>
    </recommendedName>
</protein>
<dbReference type="SUPFAM" id="SSF51621">
    <property type="entry name" value="Phosphoenolpyruvate/pyruvate domain"/>
    <property type="match status" value="1"/>
</dbReference>
<dbReference type="EMBL" id="BLLF01000354">
    <property type="protein sequence ID" value="GFH10859.1"/>
    <property type="molecule type" value="Genomic_DNA"/>
</dbReference>
<evidence type="ECO:0000256" key="5">
    <source>
        <dbReference type="ARBA" id="ARBA00022679"/>
    </source>
</evidence>
<dbReference type="UniPathway" id="UPA00109">
    <property type="reaction ID" value="UER00188"/>
</dbReference>
<evidence type="ECO:0000313" key="15">
    <source>
        <dbReference type="EMBL" id="GFH10859.1"/>
    </source>
</evidence>
<dbReference type="InterPro" id="IPR015813">
    <property type="entry name" value="Pyrv/PenolPyrv_kinase-like_dom"/>
</dbReference>
<evidence type="ECO:0000256" key="12">
    <source>
        <dbReference type="ARBA" id="ARBA00023317"/>
    </source>
</evidence>
<evidence type="ECO:0000256" key="11">
    <source>
        <dbReference type="ARBA" id="ARBA00023152"/>
    </source>
</evidence>
<feature type="non-terminal residue" evidence="15">
    <location>
        <position position="1"/>
    </location>
</feature>
<keyword evidence="12 15" id="KW-0670">Pyruvate</keyword>
<keyword evidence="10 13" id="KW-0460">Magnesium</keyword>
<evidence type="ECO:0000256" key="1">
    <source>
        <dbReference type="ARBA" id="ARBA00001958"/>
    </source>
</evidence>